<dbReference type="GO" id="GO:0016020">
    <property type="term" value="C:membrane"/>
    <property type="evidence" value="ECO:0007669"/>
    <property type="project" value="InterPro"/>
</dbReference>
<feature type="transmembrane region" description="Helical" evidence="2">
    <location>
        <begin position="34"/>
        <end position="54"/>
    </location>
</feature>
<dbReference type="InterPro" id="IPR037185">
    <property type="entry name" value="EmrE-like"/>
</dbReference>
<keyword evidence="2" id="KW-1133">Transmembrane helix</keyword>
<evidence type="ECO:0000256" key="1">
    <source>
        <dbReference type="SAM" id="MobiDB-lite"/>
    </source>
</evidence>
<dbReference type="PANTHER" id="PTHR22911">
    <property type="entry name" value="ACYL-MALONYL CONDENSING ENZYME-RELATED"/>
    <property type="match status" value="1"/>
</dbReference>
<dbReference type="SUPFAM" id="SSF103481">
    <property type="entry name" value="Multidrug resistance efflux transporter EmrE"/>
    <property type="match status" value="2"/>
</dbReference>
<feature type="transmembrane region" description="Helical" evidence="2">
    <location>
        <begin position="292"/>
        <end position="308"/>
    </location>
</feature>
<dbReference type="InterPro" id="IPR000620">
    <property type="entry name" value="EamA_dom"/>
</dbReference>
<dbReference type="EMBL" id="QAOG01000001">
    <property type="protein sequence ID" value="PTQ61973.1"/>
    <property type="molecule type" value="Genomic_DNA"/>
</dbReference>
<keyword evidence="2" id="KW-0812">Transmembrane</keyword>
<comment type="caution">
    <text evidence="4">The sequence shown here is derived from an EMBL/GenBank/DDBJ whole genome shotgun (WGS) entry which is preliminary data.</text>
</comment>
<keyword evidence="5" id="KW-1185">Reference proteome</keyword>
<dbReference type="AlphaFoldDB" id="A0A2T5GRM3"/>
<evidence type="ECO:0000256" key="2">
    <source>
        <dbReference type="SAM" id="Phobius"/>
    </source>
</evidence>
<feature type="transmembrane region" description="Helical" evidence="2">
    <location>
        <begin position="66"/>
        <end position="82"/>
    </location>
</feature>
<feature type="transmembrane region" description="Helical" evidence="2">
    <location>
        <begin position="177"/>
        <end position="196"/>
    </location>
</feature>
<evidence type="ECO:0000313" key="5">
    <source>
        <dbReference type="Proteomes" id="UP000244189"/>
    </source>
</evidence>
<accession>A0A2T5GRM3</accession>
<feature type="transmembrane region" description="Helical" evidence="2">
    <location>
        <begin position="121"/>
        <end position="141"/>
    </location>
</feature>
<dbReference type="Pfam" id="PF00892">
    <property type="entry name" value="EamA"/>
    <property type="match status" value="1"/>
</dbReference>
<feature type="transmembrane region" description="Helical" evidence="2">
    <location>
        <begin position="266"/>
        <end position="286"/>
    </location>
</feature>
<dbReference type="Proteomes" id="UP000244189">
    <property type="component" value="Unassembled WGS sequence"/>
</dbReference>
<evidence type="ECO:0000259" key="3">
    <source>
        <dbReference type="Pfam" id="PF00892"/>
    </source>
</evidence>
<name>A0A2T5GRM3_9SPHN</name>
<feature type="transmembrane region" description="Helical" evidence="2">
    <location>
        <begin position="208"/>
        <end position="228"/>
    </location>
</feature>
<evidence type="ECO:0000313" key="4">
    <source>
        <dbReference type="EMBL" id="PTQ61973.1"/>
    </source>
</evidence>
<feature type="transmembrane region" description="Helical" evidence="2">
    <location>
        <begin position="153"/>
        <end position="171"/>
    </location>
</feature>
<proteinExistence type="predicted"/>
<feature type="region of interest" description="Disordered" evidence="1">
    <location>
        <begin position="1"/>
        <end position="23"/>
    </location>
</feature>
<reference evidence="4 5" key="1">
    <citation type="submission" date="2018-04" db="EMBL/GenBank/DDBJ databases">
        <title>Genomic Encyclopedia of Type Strains, Phase III (KMG-III): the genomes of soil and plant-associated and newly described type strains.</title>
        <authorList>
            <person name="Whitman W."/>
        </authorList>
    </citation>
    <scope>NUCLEOTIDE SEQUENCE [LARGE SCALE GENOMIC DNA]</scope>
    <source>
        <strain evidence="4 5">MA101b</strain>
    </source>
</reference>
<gene>
    <name evidence="4" type="ORF">C8J26_0244</name>
</gene>
<sequence>MHRPDPQRLSSVPDTPPDTPHGVPAAPAIAAPGLIAFAALVVANVALAFGPWFVRATEVGPVAAGFWRLTLAVPFLVVLAVQQGARPMRLGWKLWAGLLAGGVCFAADLGTWHLGILRTTLANATLFGNVATLIFPIYGFLIARSWPTRTQAFALALAAAGGALLLGRSYQLDAKNLAGDLFCLLAGVLYTVYFILMARARATLAPVSALTLSTLAGIAPLLLFALAMGERVLPAHWTPLIGLALCSQVLGQGLMIYALGRFTPLVIGIALLIQPVVAGIVGWLVYGERLGTADLVGVVMVAAALVLVRRGAPLEDTLDTPDFERQETV</sequence>
<organism evidence="4 5">
    <name type="scientific">Sphingomonas aurantiaca</name>
    <dbReference type="NCBI Taxonomy" id="185949"/>
    <lineage>
        <taxon>Bacteria</taxon>
        <taxon>Pseudomonadati</taxon>
        <taxon>Pseudomonadota</taxon>
        <taxon>Alphaproteobacteria</taxon>
        <taxon>Sphingomonadales</taxon>
        <taxon>Sphingomonadaceae</taxon>
        <taxon>Sphingomonas</taxon>
    </lineage>
</organism>
<feature type="transmembrane region" description="Helical" evidence="2">
    <location>
        <begin position="240"/>
        <end position="259"/>
    </location>
</feature>
<feature type="domain" description="EamA" evidence="3">
    <location>
        <begin position="178"/>
        <end position="308"/>
    </location>
</feature>
<feature type="transmembrane region" description="Helical" evidence="2">
    <location>
        <begin position="94"/>
        <end position="115"/>
    </location>
</feature>
<protein>
    <submittedName>
        <fullName evidence="4">Threonine/homoserine efflux transporter RhtA</fullName>
    </submittedName>
</protein>
<keyword evidence="2" id="KW-0472">Membrane</keyword>